<comment type="caution">
    <text evidence="2">The sequence shown here is derived from an EMBL/GenBank/DDBJ whole genome shotgun (WGS) entry which is preliminary data.</text>
</comment>
<evidence type="ECO:0000313" key="2">
    <source>
        <dbReference type="EMBL" id="KKN16772.1"/>
    </source>
</evidence>
<feature type="region of interest" description="Disordered" evidence="1">
    <location>
        <begin position="1"/>
        <end position="37"/>
    </location>
</feature>
<proteinExistence type="predicted"/>
<sequence length="329" mass="36304">MPDTSNSRLLRQRGAGKRHVARSAGRGFGTKPGPGPGRAWLLGAVVGHRFRHERSDSEYLQVSLANSHGSHPHRRSNSSSKFGGNSYETVRCLFATEQLHCQRIASNAGGPRTNPIKLAQPPKKDLLVRCGSSCCRAEHGWKHAFSFQLSAGVDGCHAEAAEVLEPSKRQRLSDGRTERDPLCETWLCCRKDLDAEKAGAAMEESKATPEIKRKLDGQRKPWGKTHRQRAAKALSFTPSQRNEQRPQRAIAAGEEKRGVAPSAARMPRFSSHLSAASGECGCCEWSVLACERSVARKGWWAGFRLIVSHYILRQVDLTLRICLACFDVT</sequence>
<dbReference type="AlphaFoldDB" id="A0A0F9NXG2"/>
<protein>
    <submittedName>
        <fullName evidence="2">Uncharacterized protein</fullName>
    </submittedName>
</protein>
<feature type="compositionally biased region" description="Basic residues" evidence="1">
    <location>
        <begin position="221"/>
        <end position="230"/>
    </location>
</feature>
<reference evidence="2" key="1">
    <citation type="journal article" date="2015" name="Nature">
        <title>Complex archaea that bridge the gap between prokaryotes and eukaryotes.</title>
        <authorList>
            <person name="Spang A."/>
            <person name="Saw J.H."/>
            <person name="Jorgensen S.L."/>
            <person name="Zaremba-Niedzwiedzka K."/>
            <person name="Martijn J."/>
            <person name="Lind A.E."/>
            <person name="van Eijk R."/>
            <person name="Schleper C."/>
            <person name="Guy L."/>
            <person name="Ettema T.J."/>
        </authorList>
    </citation>
    <scope>NUCLEOTIDE SEQUENCE</scope>
</reference>
<evidence type="ECO:0000256" key="1">
    <source>
        <dbReference type="SAM" id="MobiDB-lite"/>
    </source>
</evidence>
<gene>
    <name evidence="2" type="ORF">LCGC14_0972670</name>
</gene>
<dbReference type="EMBL" id="LAZR01003582">
    <property type="protein sequence ID" value="KKN16772.1"/>
    <property type="molecule type" value="Genomic_DNA"/>
</dbReference>
<name>A0A0F9NXG2_9ZZZZ</name>
<organism evidence="2">
    <name type="scientific">marine sediment metagenome</name>
    <dbReference type="NCBI Taxonomy" id="412755"/>
    <lineage>
        <taxon>unclassified sequences</taxon>
        <taxon>metagenomes</taxon>
        <taxon>ecological metagenomes</taxon>
    </lineage>
</organism>
<accession>A0A0F9NXG2</accession>
<feature type="compositionally biased region" description="Basic residues" evidence="1">
    <location>
        <begin position="10"/>
        <end position="21"/>
    </location>
</feature>
<feature type="compositionally biased region" description="Basic and acidic residues" evidence="1">
    <location>
        <begin position="200"/>
        <end position="219"/>
    </location>
</feature>
<feature type="region of interest" description="Disordered" evidence="1">
    <location>
        <begin position="200"/>
        <end position="257"/>
    </location>
</feature>